<feature type="region of interest" description="Disordered" evidence="10">
    <location>
        <begin position="272"/>
        <end position="292"/>
    </location>
</feature>
<keyword evidence="2" id="KW-0597">Phosphoprotein</keyword>
<dbReference type="AlphaFoldDB" id="A0A5C6N5V9"/>
<feature type="compositionally biased region" description="Basic and acidic residues" evidence="10">
    <location>
        <begin position="799"/>
        <end position="826"/>
    </location>
</feature>
<comment type="caution">
    <text evidence="12">The sequence shown here is derived from an EMBL/GenBank/DDBJ whole genome shotgun (WGS) entry which is preliminary data.</text>
</comment>
<dbReference type="Gene3D" id="3.30.70.330">
    <property type="match status" value="1"/>
</dbReference>
<dbReference type="InterPro" id="IPR012677">
    <property type="entry name" value="Nucleotide-bd_a/b_plait_sf"/>
</dbReference>
<feature type="compositionally biased region" description="Basic and acidic residues" evidence="10">
    <location>
        <begin position="360"/>
        <end position="370"/>
    </location>
</feature>
<evidence type="ECO:0000256" key="2">
    <source>
        <dbReference type="ARBA" id="ARBA00022553"/>
    </source>
</evidence>
<comment type="function">
    <text evidence="5">Plays an essential role in the survival of diffuse-type gastric cancer cells. Acts as a nucleolar anchoring protein for DDX47. May be involved in regulation of gene expression at the post-transcriptional level or in ribosome biogenesis in cancer cells.</text>
</comment>
<feature type="compositionally biased region" description="Basic and acidic residues" evidence="10">
    <location>
        <begin position="223"/>
        <end position="235"/>
    </location>
</feature>
<dbReference type="FunFam" id="3.30.70.330:FF:000346">
    <property type="entry name" value="Nucleolar protein 8"/>
    <property type="match status" value="1"/>
</dbReference>
<evidence type="ECO:0000256" key="6">
    <source>
        <dbReference type="ARBA" id="ARBA00065066"/>
    </source>
</evidence>
<accession>A0A5C6N5V9</accession>
<feature type="compositionally biased region" description="Basic and acidic residues" evidence="10">
    <location>
        <begin position="745"/>
        <end position="779"/>
    </location>
</feature>
<evidence type="ECO:0000256" key="9">
    <source>
        <dbReference type="SAM" id="Coils"/>
    </source>
</evidence>
<feature type="coiled-coil region" evidence="9">
    <location>
        <begin position="941"/>
        <end position="968"/>
    </location>
</feature>
<dbReference type="InterPro" id="IPR000504">
    <property type="entry name" value="RRM_dom"/>
</dbReference>
<feature type="region of interest" description="Disordered" evidence="10">
    <location>
        <begin position="872"/>
        <end position="916"/>
    </location>
</feature>
<proteinExistence type="predicted"/>
<dbReference type="PROSITE" id="PS50102">
    <property type="entry name" value="RRM"/>
    <property type="match status" value="1"/>
</dbReference>
<keyword evidence="4" id="KW-0539">Nucleus</keyword>
<dbReference type="PANTHER" id="PTHR48029:SF1">
    <property type="entry name" value="NUCLEOLAR PROTEIN 8"/>
    <property type="match status" value="1"/>
</dbReference>
<dbReference type="GO" id="GO:1902570">
    <property type="term" value="P:protein localization to nucleolus"/>
    <property type="evidence" value="ECO:0007669"/>
    <property type="project" value="TreeGrafter"/>
</dbReference>
<feature type="domain" description="RRM" evidence="11">
    <location>
        <begin position="2"/>
        <end position="83"/>
    </location>
</feature>
<evidence type="ECO:0000256" key="3">
    <source>
        <dbReference type="ARBA" id="ARBA00022884"/>
    </source>
</evidence>
<dbReference type="SUPFAM" id="SSF54928">
    <property type="entry name" value="RNA-binding domain, RBD"/>
    <property type="match status" value="1"/>
</dbReference>
<keyword evidence="13" id="KW-1185">Reference proteome</keyword>
<organism evidence="12 13">
    <name type="scientific">Takifugu flavidus</name>
    <name type="common">sansaifugu</name>
    <dbReference type="NCBI Taxonomy" id="433684"/>
    <lineage>
        <taxon>Eukaryota</taxon>
        <taxon>Metazoa</taxon>
        <taxon>Chordata</taxon>
        <taxon>Craniata</taxon>
        <taxon>Vertebrata</taxon>
        <taxon>Euteleostomi</taxon>
        <taxon>Actinopterygii</taxon>
        <taxon>Neopterygii</taxon>
        <taxon>Teleostei</taxon>
        <taxon>Neoteleostei</taxon>
        <taxon>Acanthomorphata</taxon>
        <taxon>Eupercaria</taxon>
        <taxon>Tetraodontiformes</taxon>
        <taxon>Tetradontoidea</taxon>
        <taxon>Tetraodontidae</taxon>
        <taxon>Takifugu</taxon>
    </lineage>
</organism>
<evidence type="ECO:0000256" key="10">
    <source>
        <dbReference type="SAM" id="MobiDB-lite"/>
    </source>
</evidence>
<feature type="compositionally biased region" description="Acidic residues" evidence="10">
    <location>
        <begin position="430"/>
        <end position="439"/>
    </location>
</feature>
<feature type="region of interest" description="Disordered" evidence="10">
    <location>
        <begin position="186"/>
        <end position="252"/>
    </location>
</feature>
<feature type="region of interest" description="Disordered" evidence="10">
    <location>
        <begin position="310"/>
        <end position="779"/>
    </location>
</feature>
<dbReference type="Pfam" id="PF00076">
    <property type="entry name" value="RRM_1"/>
    <property type="match status" value="1"/>
</dbReference>
<comment type="subcellular location">
    <subcellularLocation>
        <location evidence="1">Nucleus</location>
        <location evidence="1">Nucleolus</location>
    </subcellularLocation>
</comment>
<evidence type="ECO:0000256" key="8">
    <source>
        <dbReference type="PROSITE-ProRule" id="PRU00176"/>
    </source>
</evidence>
<dbReference type="PANTHER" id="PTHR48029">
    <property type="entry name" value="NUCLEOLAR PROTEIN 8"/>
    <property type="match status" value="1"/>
</dbReference>
<dbReference type="InterPro" id="IPR034138">
    <property type="entry name" value="NOP8_RRM"/>
</dbReference>
<feature type="compositionally biased region" description="Acidic residues" evidence="10">
    <location>
        <begin position="473"/>
        <end position="526"/>
    </location>
</feature>
<feature type="region of interest" description="Disordered" evidence="10">
    <location>
        <begin position="797"/>
        <end position="851"/>
    </location>
</feature>
<evidence type="ECO:0000259" key="11">
    <source>
        <dbReference type="PROSITE" id="PS50102"/>
    </source>
</evidence>
<dbReference type="CDD" id="cd12226">
    <property type="entry name" value="RRM_NOL8"/>
    <property type="match status" value="1"/>
</dbReference>
<feature type="compositionally biased region" description="Low complexity" evidence="10">
    <location>
        <begin position="319"/>
        <end position="331"/>
    </location>
</feature>
<dbReference type="EMBL" id="RHFK02000017">
    <property type="protein sequence ID" value="TWW62802.1"/>
    <property type="molecule type" value="Genomic_DNA"/>
</dbReference>
<dbReference type="GO" id="GO:0005730">
    <property type="term" value="C:nucleolus"/>
    <property type="evidence" value="ECO:0007669"/>
    <property type="project" value="UniProtKB-SubCell"/>
</dbReference>
<name>A0A5C6N5V9_9TELE</name>
<evidence type="ECO:0000256" key="4">
    <source>
        <dbReference type="ARBA" id="ARBA00023242"/>
    </source>
</evidence>
<dbReference type="InterPro" id="IPR035979">
    <property type="entry name" value="RBD_domain_sf"/>
</dbReference>
<gene>
    <name evidence="12" type="ORF">D4764_04G0014490</name>
</gene>
<dbReference type="Proteomes" id="UP000324091">
    <property type="component" value="Chromosome 4"/>
</dbReference>
<protein>
    <recommendedName>
        <fullName evidence="7">Nucleolar protein 8</fullName>
    </recommendedName>
</protein>
<evidence type="ECO:0000256" key="5">
    <source>
        <dbReference type="ARBA" id="ARBA00054821"/>
    </source>
</evidence>
<evidence type="ECO:0000313" key="13">
    <source>
        <dbReference type="Proteomes" id="UP000324091"/>
    </source>
</evidence>
<dbReference type="GO" id="GO:0003723">
    <property type="term" value="F:RNA binding"/>
    <property type="evidence" value="ECO:0007669"/>
    <property type="project" value="UniProtKB-UniRule"/>
</dbReference>
<feature type="compositionally biased region" description="Basic and acidic residues" evidence="10">
    <location>
        <begin position="656"/>
        <end position="681"/>
    </location>
</feature>
<dbReference type="SMART" id="SM00360">
    <property type="entry name" value="RRM"/>
    <property type="match status" value="1"/>
</dbReference>
<sequence length="979" mass="110962">MQRLYVGGLSHTVTQKDLKDRFGKFGDVEDVELRIRRDTEGVPYKTFGYVNINISDANLKRCFSVLNKSKWKGGTLRIEIAKESFLQRLAEERQAAAELDPKRSSAEDERQKMLESLRGAGVENFTMRAAVPGTEVPGHENWVVSKFGRVLPILQLSQQKGIKVRPMKYDPSKYSHNIRRLDQSGLEPATPVTGLTWELQGGDSDISRKRRGEFPPFQAPKRSCTDDVKVNDRGRAKTRPNPPTADVADPVEDEDDFEVVGLDHVVKSARSCLLENDDEDEESSSSSSDSDYEAMFSNVPLMKISLADLQKLTEESQQPSEAAAPGSLSPPSEEESPLQVERRVPKKGTTPEQILASILEDFRRDELKEKRMTKKTCTEMTLPPFRGTRALREEEGGREEGNKIQKLDQRTMGETVGVQRNGETEKNAESSEEDEEDDASGALKPLPDKNEDNIVLTPEKVAPPAHHSKASSSEEEEDEEEEEEDEEEEEEHEEDSEEEEEDDEDDSEEEEDDEEDDSEEEGEERDGEGNRAPVQMFKEDEEQQRKDNMRRLAAIQQRQKVTEEHKKVIQSALAKLDSSAPGAGKHIIFDSDEEDHGKNSAASKKTLLEDSQSEDETPATGHNNVKPSAPQLFEGMEDEDSDDDTRFNIRPQFEGEAGHKLMELQSRFRTDERFRMDSRFLEDDEDKEEEKEKNGATTAGDETLEEEKKKNLSILQSVLGSSQQSCTSTTGKAKTFRDVSALHYDPTREEHATLETRTTANKDSKSARRKKREEAEKLPEVSKEIYYDVSCDLKAVFGQKKDGTPEEEEKMNWDQKVEAEEEKLPESLHPADPSVAPEESTGFQFSFFGDDAETGGPVGEYKIESICALKATRQPWQHDPQLDESSSEEEEEEEVPKDDGEQISTVEQSKEKTAAAQGEMFFFVQDDSRLTAEGPRMFCCSSHLEEQKEQWEERRSALRMEYRKKHKEAKRKLRLSKKS</sequence>
<reference evidence="12 13" key="1">
    <citation type="submission" date="2019-04" db="EMBL/GenBank/DDBJ databases">
        <title>Chromosome genome assembly for Takifugu flavidus.</title>
        <authorList>
            <person name="Xiao S."/>
        </authorList>
    </citation>
    <scope>NUCLEOTIDE SEQUENCE [LARGE SCALE GENOMIC DNA]</scope>
    <source>
        <strain evidence="12">HTHZ2018</strain>
        <tissue evidence="12">Muscle</tissue>
    </source>
</reference>
<feature type="compositionally biased region" description="Low complexity" evidence="10">
    <location>
        <begin position="721"/>
        <end position="730"/>
    </location>
</feature>
<comment type="subunit">
    <text evidence="6">Interacts with the GTP form of RRAGA, RRAGC and RRAGD. Interacts with NIP7. Interacts with DDX18; the interaction is RNA-dependent. Interacts with DDX47; the interaction is RNA-dependent.</text>
</comment>
<feature type="compositionally biased region" description="Basic and acidic residues" evidence="10">
    <location>
        <begin position="390"/>
        <end position="411"/>
    </location>
</feature>
<evidence type="ECO:0000256" key="7">
    <source>
        <dbReference type="ARBA" id="ARBA00068539"/>
    </source>
</evidence>
<keyword evidence="3 8" id="KW-0694">RNA-binding</keyword>
<evidence type="ECO:0000313" key="12">
    <source>
        <dbReference type="EMBL" id="TWW62802.1"/>
    </source>
</evidence>
<feature type="compositionally biased region" description="Acidic residues" evidence="10">
    <location>
        <begin position="885"/>
        <end position="896"/>
    </location>
</feature>
<keyword evidence="9" id="KW-0175">Coiled coil</keyword>
<evidence type="ECO:0000256" key="1">
    <source>
        <dbReference type="ARBA" id="ARBA00004604"/>
    </source>
</evidence>